<dbReference type="SUPFAM" id="SSF63380">
    <property type="entry name" value="Riboflavin synthase domain-like"/>
    <property type="match status" value="1"/>
</dbReference>
<dbReference type="InterPro" id="IPR017938">
    <property type="entry name" value="Riboflavin_synthase-like_b-brl"/>
</dbReference>
<evidence type="ECO:0000256" key="6">
    <source>
        <dbReference type="ARBA" id="ARBA00022857"/>
    </source>
</evidence>
<dbReference type="Pfam" id="PF00258">
    <property type="entry name" value="Flavodoxin_1"/>
    <property type="match status" value="1"/>
</dbReference>
<sequence>MAFLNNNGTQPLLHALESLRGKLSHDDFLLLPLVILGSVYIFNCGSIIPKKDPYDYMWFERPQADAAACVQSEKRSRKAADIVRQRDADLIIFWGSQSGTAEGYAHRLARESHQRYKLVAVVADLADYDAETIAAIPSATLAIFIMSTYGEGDPSDNAQDFISWTRSNPDVNLSHLKIAAFGCGNSNYRYFNKTIEEAVNSLLKLGAIPFTPTGKGDEATRTTEEDFVEWKERLLSTLCLEHELTEAETAYEPEVEVIKGEYVPQRDLQLGTPFQKAGTKLSATTTAIVPVPVTQRTCLSRYSAPGRSVIEVKIDLTAHPHIKYKTGDHIAVWPENAAQEVESLIAILGLQDERSKPIRISSVSANKELEVPASTTIEALFCHYLEISGPVSRETILAVARVAPSAAIRDGLSAIGKDRETYALFLESDYFTFSRLLALGCGMDSSASWHELPLSFVIDNIPRMQPRLYSISSSRIVSPRQVSLTVSVKPSLISGRPDISIPGITSSFLANTRDSDDTVARRSNLYVQIRESTFKLPATDNTPLVMVAAGTGIAPFRAFIQEKARIASIGKQVGKLILFFGCQADSDYLYADELRELSTSSLAGKLKLVVAFSRAGAQKVYVQDRVRQEQQEVLQLLCEQDAAFYICGASTMAKEVGNTLSQALQETRNWSEAQIMEWRDSAKKSKRWFEDVWG</sequence>
<feature type="domain" description="Flavodoxin-like" evidence="8">
    <location>
        <begin position="90"/>
        <end position="235"/>
    </location>
</feature>
<protein>
    <recommendedName>
        <fullName evidence="12">NADPH--cytochrome P450 reductase</fullName>
    </recommendedName>
</protein>
<comment type="cofactor">
    <cofactor evidence="1">
        <name>FMN</name>
        <dbReference type="ChEBI" id="CHEBI:58210"/>
    </cofactor>
</comment>
<accession>A0ABY6TQG9</accession>
<feature type="domain" description="FAD-binding FR-type" evidence="9">
    <location>
        <begin position="286"/>
        <end position="537"/>
    </location>
</feature>
<evidence type="ECO:0000256" key="4">
    <source>
        <dbReference type="ARBA" id="ARBA00022643"/>
    </source>
</evidence>
<keyword evidence="3" id="KW-0285">Flavoprotein</keyword>
<dbReference type="InterPro" id="IPR001709">
    <property type="entry name" value="Flavoprot_Pyr_Nucl_cyt_Rdtase"/>
</dbReference>
<dbReference type="PANTHER" id="PTHR19384:SF108">
    <property type="entry name" value="NADPH--CYTOCHROME P450 REDUCTASE"/>
    <property type="match status" value="1"/>
</dbReference>
<dbReference type="PRINTS" id="PR00371">
    <property type="entry name" value="FPNCR"/>
</dbReference>
<dbReference type="InterPro" id="IPR029039">
    <property type="entry name" value="Flavoprotein-like_sf"/>
</dbReference>
<dbReference type="InterPro" id="IPR001094">
    <property type="entry name" value="Flavdoxin-like"/>
</dbReference>
<evidence type="ECO:0000256" key="1">
    <source>
        <dbReference type="ARBA" id="ARBA00001917"/>
    </source>
</evidence>
<dbReference type="InterPro" id="IPR023173">
    <property type="entry name" value="NADPH_Cyt_P450_Rdtase_alpha"/>
</dbReference>
<dbReference type="EMBL" id="CABFNS010000091">
    <property type="protein sequence ID" value="VUC20275.1"/>
    <property type="molecule type" value="Genomic_DNA"/>
</dbReference>
<proteinExistence type="predicted"/>
<keyword evidence="7" id="KW-0560">Oxidoreductase</keyword>
<keyword evidence="5" id="KW-0274">FAD</keyword>
<dbReference type="InterPro" id="IPR017927">
    <property type="entry name" value="FAD-bd_FR_type"/>
</dbReference>
<evidence type="ECO:0000256" key="2">
    <source>
        <dbReference type="ARBA" id="ARBA00001974"/>
    </source>
</evidence>
<evidence type="ECO:0000256" key="7">
    <source>
        <dbReference type="ARBA" id="ARBA00023002"/>
    </source>
</evidence>
<reference evidence="10 11" key="1">
    <citation type="submission" date="2019-06" db="EMBL/GenBank/DDBJ databases">
        <authorList>
            <person name="Broberg M."/>
        </authorList>
    </citation>
    <scope>NUCLEOTIDE SEQUENCE [LARGE SCALE GENOMIC DNA]</scope>
</reference>
<dbReference type="Pfam" id="PF00667">
    <property type="entry name" value="FAD_binding_1"/>
    <property type="match status" value="1"/>
</dbReference>
<dbReference type="SUPFAM" id="SSF52218">
    <property type="entry name" value="Flavoproteins"/>
    <property type="match status" value="1"/>
</dbReference>
<dbReference type="Gene3D" id="1.20.990.10">
    <property type="entry name" value="NADPH-cytochrome p450 Reductase, Chain A, domain 3"/>
    <property type="match status" value="1"/>
</dbReference>
<keyword evidence="4" id="KW-0288">FMN</keyword>
<evidence type="ECO:0000313" key="11">
    <source>
        <dbReference type="Proteomes" id="UP000766486"/>
    </source>
</evidence>
<evidence type="ECO:0000259" key="8">
    <source>
        <dbReference type="PROSITE" id="PS50902"/>
    </source>
</evidence>
<dbReference type="PROSITE" id="PS51384">
    <property type="entry name" value="FAD_FR"/>
    <property type="match status" value="1"/>
</dbReference>
<dbReference type="Gene3D" id="3.40.50.80">
    <property type="entry name" value="Nucleotide-binding domain of ferredoxin-NADP reductase (FNR) module"/>
    <property type="match status" value="1"/>
</dbReference>
<dbReference type="InterPro" id="IPR003097">
    <property type="entry name" value="CysJ-like_FAD-binding"/>
</dbReference>
<dbReference type="PROSITE" id="PS50902">
    <property type="entry name" value="FLAVODOXIN_LIKE"/>
    <property type="match status" value="1"/>
</dbReference>
<dbReference type="Proteomes" id="UP000766486">
    <property type="component" value="Unassembled WGS sequence"/>
</dbReference>
<keyword evidence="6" id="KW-0521">NADP</keyword>
<evidence type="ECO:0000256" key="3">
    <source>
        <dbReference type="ARBA" id="ARBA00022630"/>
    </source>
</evidence>
<keyword evidence="11" id="KW-1185">Reference proteome</keyword>
<dbReference type="InterPro" id="IPR039261">
    <property type="entry name" value="FNR_nucleotide-bd"/>
</dbReference>
<dbReference type="InterPro" id="IPR001433">
    <property type="entry name" value="OxRdtase_FAD/NAD-bd"/>
</dbReference>
<dbReference type="SUPFAM" id="SSF52343">
    <property type="entry name" value="Ferredoxin reductase-like, C-terminal NADP-linked domain"/>
    <property type="match status" value="1"/>
</dbReference>
<gene>
    <name evidence="10" type="ORF">CLO192961_LOCUS17691</name>
</gene>
<evidence type="ECO:0000259" key="9">
    <source>
        <dbReference type="PROSITE" id="PS51384"/>
    </source>
</evidence>
<evidence type="ECO:0008006" key="12">
    <source>
        <dbReference type="Google" id="ProtNLM"/>
    </source>
</evidence>
<dbReference type="Pfam" id="PF00175">
    <property type="entry name" value="NAD_binding_1"/>
    <property type="match status" value="1"/>
</dbReference>
<organism evidence="10 11">
    <name type="scientific">Bionectria ochroleuca</name>
    <name type="common">Gliocladium roseum</name>
    <dbReference type="NCBI Taxonomy" id="29856"/>
    <lineage>
        <taxon>Eukaryota</taxon>
        <taxon>Fungi</taxon>
        <taxon>Dikarya</taxon>
        <taxon>Ascomycota</taxon>
        <taxon>Pezizomycotina</taxon>
        <taxon>Sordariomycetes</taxon>
        <taxon>Hypocreomycetidae</taxon>
        <taxon>Hypocreales</taxon>
        <taxon>Bionectriaceae</taxon>
        <taxon>Clonostachys</taxon>
    </lineage>
</organism>
<name>A0ABY6TQG9_BIOOC</name>
<dbReference type="PRINTS" id="PR00369">
    <property type="entry name" value="FLAVODOXIN"/>
</dbReference>
<comment type="cofactor">
    <cofactor evidence="2">
        <name>FAD</name>
        <dbReference type="ChEBI" id="CHEBI:57692"/>
    </cofactor>
</comment>
<dbReference type="Gene3D" id="3.40.50.360">
    <property type="match status" value="1"/>
</dbReference>
<dbReference type="Gene3D" id="2.40.30.10">
    <property type="entry name" value="Translation factors"/>
    <property type="match status" value="1"/>
</dbReference>
<dbReference type="PANTHER" id="PTHR19384">
    <property type="entry name" value="NITRIC OXIDE SYNTHASE-RELATED"/>
    <property type="match status" value="1"/>
</dbReference>
<evidence type="ECO:0000313" key="10">
    <source>
        <dbReference type="EMBL" id="VUC20275.1"/>
    </source>
</evidence>
<dbReference type="InterPro" id="IPR008254">
    <property type="entry name" value="Flavodoxin/NO_synth"/>
</dbReference>
<evidence type="ECO:0000256" key="5">
    <source>
        <dbReference type="ARBA" id="ARBA00022827"/>
    </source>
</evidence>
<comment type="caution">
    <text evidence="10">The sequence shown here is derived from an EMBL/GenBank/DDBJ whole genome shotgun (WGS) entry which is preliminary data.</text>
</comment>